<proteinExistence type="predicted"/>
<protein>
    <recommendedName>
        <fullName evidence="3">Ribbon-helix-helix domain-containing protein</fullName>
    </recommendedName>
</protein>
<evidence type="ECO:0008006" key="3">
    <source>
        <dbReference type="Google" id="ProtNLM"/>
    </source>
</evidence>
<accession>A0A2Z4JT58</accession>
<sequence>MPSFNISTTPHIQFPLRLSHELTNRLNQTAKSTRIPKTTLGRIAIKSLLDDIEEKGVTKVLSELTE</sequence>
<dbReference type="Proteomes" id="UP000248592">
    <property type="component" value="Chromosome"/>
</dbReference>
<gene>
    <name evidence="1" type="ORF">Pas1_03085</name>
</gene>
<evidence type="ECO:0000313" key="1">
    <source>
        <dbReference type="EMBL" id="AWW49452.1"/>
    </source>
</evidence>
<evidence type="ECO:0000313" key="2">
    <source>
        <dbReference type="Proteomes" id="UP000248592"/>
    </source>
</evidence>
<reference evidence="2" key="1">
    <citation type="submission" date="2018-06" db="EMBL/GenBank/DDBJ databases">
        <title>Description of a new Polynucleobacter species.</title>
        <authorList>
            <person name="Hahn M.W."/>
        </authorList>
    </citation>
    <scope>NUCLEOTIDE SEQUENCE [LARGE SCALE GENOMIC DNA]</scope>
    <source>
        <strain evidence="2">MG-25-Pas1-D2</strain>
    </source>
</reference>
<dbReference type="AlphaFoldDB" id="A0A2Z4JT58"/>
<dbReference type="RefSeq" id="WP_112294457.1">
    <property type="nucleotide sequence ID" value="NZ_CBCSBS010000001.1"/>
</dbReference>
<organism evidence="1 2">
    <name type="scientific">Polynucleobacter paneuropaeus</name>
    <dbReference type="NCBI Taxonomy" id="2527775"/>
    <lineage>
        <taxon>Bacteria</taxon>
        <taxon>Pseudomonadati</taxon>
        <taxon>Pseudomonadota</taxon>
        <taxon>Betaproteobacteria</taxon>
        <taxon>Burkholderiales</taxon>
        <taxon>Burkholderiaceae</taxon>
        <taxon>Polynucleobacter</taxon>
    </lineage>
</organism>
<dbReference type="EMBL" id="CP030085">
    <property type="protein sequence ID" value="AWW49452.1"/>
    <property type="molecule type" value="Genomic_DNA"/>
</dbReference>
<name>A0A2Z4JT58_9BURK</name>